<reference evidence="2" key="1">
    <citation type="journal article" date="2022" name="Mol. Ecol. Resour.">
        <title>The genomes of chicory, endive, great burdock and yacon provide insights into Asteraceae palaeo-polyploidization history and plant inulin production.</title>
        <authorList>
            <person name="Fan W."/>
            <person name="Wang S."/>
            <person name="Wang H."/>
            <person name="Wang A."/>
            <person name="Jiang F."/>
            <person name="Liu H."/>
            <person name="Zhao H."/>
            <person name="Xu D."/>
            <person name="Zhang Y."/>
        </authorList>
    </citation>
    <scope>NUCLEOTIDE SEQUENCE [LARGE SCALE GENOMIC DNA]</scope>
    <source>
        <strain evidence="2">cv. Yunnan</strain>
    </source>
</reference>
<evidence type="ECO:0000313" key="2">
    <source>
        <dbReference type="Proteomes" id="UP001056120"/>
    </source>
</evidence>
<accession>A0ACB9HN36</accession>
<sequence length="89" mass="9630">MDSNSAPSLFNSTIIYSNANGLQNPPIWSSASSAPSKNCASGASRRSISNVMCLHVRGRQIIQEEQVLMIKVKSGWKRGTKVTFEGMGN</sequence>
<comment type="caution">
    <text evidence="1">The sequence shown here is derived from an EMBL/GenBank/DDBJ whole genome shotgun (WGS) entry which is preliminary data.</text>
</comment>
<dbReference type="Proteomes" id="UP001056120">
    <property type="component" value="Linkage Group LG11"/>
</dbReference>
<evidence type="ECO:0000313" key="1">
    <source>
        <dbReference type="EMBL" id="KAI3797363.1"/>
    </source>
</evidence>
<dbReference type="EMBL" id="CM042028">
    <property type="protein sequence ID" value="KAI3797363.1"/>
    <property type="molecule type" value="Genomic_DNA"/>
</dbReference>
<reference evidence="1 2" key="2">
    <citation type="journal article" date="2022" name="Mol. Ecol. Resour.">
        <title>The genomes of chicory, endive, great burdock and yacon provide insights into Asteraceae paleo-polyploidization history and plant inulin production.</title>
        <authorList>
            <person name="Fan W."/>
            <person name="Wang S."/>
            <person name="Wang H."/>
            <person name="Wang A."/>
            <person name="Jiang F."/>
            <person name="Liu H."/>
            <person name="Zhao H."/>
            <person name="Xu D."/>
            <person name="Zhang Y."/>
        </authorList>
    </citation>
    <scope>NUCLEOTIDE SEQUENCE [LARGE SCALE GENOMIC DNA]</scope>
    <source>
        <strain evidence="2">cv. Yunnan</strain>
        <tissue evidence="1">Leaves</tissue>
    </source>
</reference>
<protein>
    <submittedName>
        <fullName evidence="1">Uncharacterized protein</fullName>
    </submittedName>
</protein>
<name>A0ACB9HN36_9ASTR</name>
<organism evidence="1 2">
    <name type="scientific">Smallanthus sonchifolius</name>
    <dbReference type="NCBI Taxonomy" id="185202"/>
    <lineage>
        <taxon>Eukaryota</taxon>
        <taxon>Viridiplantae</taxon>
        <taxon>Streptophyta</taxon>
        <taxon>Embryophyta</taxon>
        <taxon>Tracheophyta</taxon>
        <taxon>Spermatophyta</taxon>
        <taxon>Magnoliopsida</taxon>
        <taxon>eudicotyledons</taxon>
        <taxon>Gunneridae</taxon>
        <taxon>Pentapetalae</taxon>
        <taxon>asterids</taxon>
        <taxon>campanulids</taxon>
        <taxon>Asterales</taxon>
        <taxon>Asteraceae</taxon>
        <taxon>Asteroideae</taxon>
        <taxon>Heliantheae alliance</taxon>
        <taxon>Millerieae</taxon>
        <taxon>Smallanthus</taxon>
    </lineage>
</organism>
<proteinExistence type="predicted"/>
<gene>
    <name evidence="1" type="ORF">L1987_32619</name>
</gene>
<keyword evidence="2" id="KW-1185">Reference proteome</keyword>